<sequence>MIWLLIRDSVNLALDAVPESIDLQAVRTYLSELPGVVGVHDLHIWAMSTTETALTMH</sequence>
<dbReference type="InterPro" id="IPR036837">
    <property type="entry name" value="Cation_efflux_CTD_sf"/>
</dbReference>
<dbReference type="InterPro" id="IPR027470">
    <property type="entry name" value="Cation_efflux_CTD"/>
</dbReference>
<feature type="non-terminal residue" evidence="2">
    <location>
        <position position="57"/>
    </location>
</feature>
<dbReference type="AlphaFoldDB" id="A0A6J4KCL6"/>
<dbReference type="EMBL" id="CADCTM010000892">
    <property type="protein sequence ID" value="CAA9301623.1"/>
    <property type="molecule type" value="Genomic_DNA"/>
</dbReference>
<organism evidence="2">
    <name type="scientific">uncultured Coleofasciculus sp</name>
    <dbReference type="NCBI Taxonomy" id="1267456"/>
    <lineage>
        <taxon>Bacteria</taxon>
        <taxon>Bacillati</taxon>
        <taxon>Cyanobacteriota</taxon>
        <taxon>Cyanophyceae</taxon>
        <taxon>Coleofasciculales</taxon>
        <taxon>Coleofasciculaceae</taxon>
        <taxon>Coleofasciculus</taxon>
        <taxon>environmental samples</taxon>
    </lineage>
</organism>
<dbReference type="SUPFAM" id="SSF160240">
    <property type="entry name" value="Cation efflux protein cytoplasmic domain-like"/>
    <property type="match status" value="1"/>
</dbReference>
<proteinExistence type="predicted"/>
<evidence type="ECO:0000259" key="1">
    <source>
        <dbReference type="Pfam" id="PF16916"/>
    </source>
</evidence>
<evidence type="ECO:0000313" key="2">
    <source>
        <dbReference type="EMBL" id="CAA9301623.1"/>
    </source>
</evidence>
<gene>
    <name evidence="2" type="ORF">AVDCRST_MAG92-5124</name>
</gene>
<protein>
    <submittedName>
        <fullName evidence="2">Cobalt-zinc-cadmium resistance protein CzcD</fullName>
    </submittedName>
</protein>
<dbReference type="Pfam" id="PF16916">
    <property type="entry name" value="ZT_dimer"/>
    <property type="match status" value="1"/>
</dbReference>
<accession>A0A6J4KCL6</accession>
<name>A0A6J4KCL6_9CYAN</name>
<feature type="domain" description="Cation efflux protein cytoplasmic" evidence="1">
    <location>
        <begin position="18"/>
        <end position="57"/>
    </location>
</feature>
<reference evidence="2" key="1">
    <citation type="submission" date="2020-02" db="EMBL/GenBank/DDBJ databases">
        <authorList>
            <person name="Meier V. D."/>
        </authorList>
    </citation>
    <scope>NUCLEOTIDE SEQUENCE</scope>
    <source>
        <strain evidence="2">AVDCRST_MAG92</strain>
    </source>
</reference>